<dbReference type="EMBL" id="QKYN01000031">
    <property type="protein sequence ID" value="RAG86199.1"/>
    <property type="molecule type" value="Genomic_DNA"/>
</dbReference>
<reference evidence="1 2" key="1">
    <citation type="submission" date="2018-06" db="EMBL/GenBank/DDBJ databases">
        <title>Streptacidiphilus pinicola sp. nov., isolated from pine grove soil.</title>
        <authorList>
            <person name="Roh S.G."/>
            <person name="Park S."/>
            <person name="Kim M.-K."/>
            <person name="Yun B.-R."/>
            <person name="Park J."/>
            <person name="Kim M.J."/>
            <person name="Kim Y.S."/>
            <person name="Kim S.B."/>
        </authorList>
    </citation>
    <scope>NUCLEOTIDE SEQUENCE [LARGE SCALE GENOMIC DNA]</scope>
    <source>
        <strain evidence="1 2">MMS16-CNU450</strain>
    </source>
</reference>
<evidence type="ECO:0000313" key="2">
    <source>
        <dbReference type="Proteomes" id="UP000248889"/>
    </source>
</evidence>
<dbReference type="Proteomes" id="UP000248889">
    <property type="component" value="Unassembled WGS sequence"/>
</dbReference>
<dbReference type="AlphaFoldDB" id="A0A2X0KGI5"/>
<evidence type="ECO:0000313" key="1">
    <source>
        <dbReference type="EMBL" id="RAG86199.1"/>
    </source>
</evidence>
<organism evidence="1 2">
    <name type="scientific">Streptacidiphilus pinicola</name>
    <dbReference type="NCBI Taxonomy" id="2219663"/>
    <lineage>
        <taxon>Bacteria</taxon>
        <taxon>Bacillati</taxon>
        <taxon>Actinomycetota</taxon>
        <taxon>Actinomycetes</taxon>
        <taxon>Kitasatosporales</taxon>
        <taxon>Streptomycetaceae</taxon>
        <taxon>Streptacidiphilus</taxon>
    </lineage>
</organism>
<keyword evidence="2" id="KW-1185">Reference proteome</keyword>
<dbReference type="OrthoDB" id="4229188at2"/>
<sequence>MPGIYALIDPDGRLHFRDGDTRAMFMDPDAAQASTVAFTILRAQGTAQGLCGYTEDGLRASGRQPNPVGQALVAAFGSPDPPIHGALAICGTHDVPGDTMIGLCGLSEPQQRLIRSVHAGVRQERGEAGQRP</sequence>
<accession>A0A2X0KGI5</accession>
<protein>
    <submittedName>
        <fullName evidence="1">Uncharacterized protein</fullName>
    </submittedName>
</protein>
<proteinExistence type="predicted"/>
<name>A0A2X0KGI5_9ACTN</name>
<comment type="caution">
    <text evidence="1">The sequence shown here is derived from an EMBL/GenBank/DDBJ whole genome shotgun (WGS) entry which is preliminary data.</text>
</comment>
<gene>
    <name evidence="1" type="ORF">DN069_07975</name>
</gene>
<dbReference type="RefSeq" id="WP_111500143.1">
    <property type="nucleotide sequence ID" value="NZ_QKYN01000031.1"/>
</dbReference>